<reference evidence="1 2" key="1">
    <citation type="submission" date="2009-01" db="EMBL/GenBank/DDBJ databases">
        <authorList>
            <person name="Fulton L."/>
            <person name="Clifton S."/>
            <person name="Chinwalla A.T."/>
            <person name="Mitreva M."/>
            <person name="Sodergren E."/>
            <person name="Weinstock G."/>
            <person name="Clifton S."/>
            <person name="Dooling D.J."/>
            <person name="Fulton B."/>
            <person name="Minx P."/>
            <person name="Pepin K.H."/>
            <person name="Johnson M."/>
            <person name="Bhonagiri V."/>
            <person name="Nash W.E."/>
            <person name="Mardis E.R."/>
            <person name="Wilson R.K."/>
        </authorList>
    </citation>
    <scope>NUCLEOTIDE SEQUENCE [LARGE SCALE GENOMIC DNA]</scope>
    <source>
        <strain evidence="1 2">ATCC 33806</strain>
    </source>
</reference>
<accession>C0E3F9</accession>
<evidence type="ECO:0000313" key="2">
    <source>
        <dbReference type="Proteomes" id="UP000006247"/>
    </source>
</evidence>
<evidence type="ECO:0000313" key="1">
    <source>
        <dbReference type="EMBL" id="EEG27093.1"/>
    </source>
</evidence>
<protein>
    <submittedName>
        <fullName evidence="1">Uncharacterized protein</fullName>
    </submittedName>
</protein>
<dbReference type="AlphaFoldDB" id="C0E3F9"/>
<dbReference type="EMBL" id="ACEB01000021">
    <property type="protein sequence ID" value="EEG27093.1"/>
    <property type="molecule type" value="Genomic_DNA"/>
</dbReference>
<comment type="caution">
    <text evidence="1">The sequence shown here is derived from an EMBL/GenBank/DDBJ whole genome shotgun (WGS) entry which is preliminary data.</text>
</comment>
<organism evidence="1 2">
    <name type="scientific">Corynebacterium matruchotii ATCC 33806</name>
    <dbReference type="NCBI Taxonomy" id="566549"/>
    <lineage>
        <taxon>Bacteria</taxon>
        <taxon>Bacillati</taxon>
        <taxon>Actinomycetota</taxon>
        <taxon>Actinomycetes</taxon>
        <taxon>Mycobacteriales</taxon>
        <taxon>Corynebacteriaceae</taxon>
        <taxon>Corynebacterium</taxon>
    </lineage>
</organism>
<dbReference type="Proteomes" id="UP000006247">
    <property type="component" value="Unassembled WGS sequence"/>
</dbReference>
<sequence length="45" mass="5062">MTFSPPPWFFRAQSVGSTRDAVFRHPYKVKIILSLSIPRAGNTSP</sequence>
<proteinExistence type="predicted"/>
<gene>
    <name evidence="1" type="ORF">CORMATOL_01522</name>
</gene>
<dbReference type="HOGENOM" id="CLU_3198674_0_0_11"/>
<name>C0E3F9_9CORY</name>